<dbReference type="CDD" id="cd00519">
    <property type="entry name" value="Lipase_3"/>
    <property type="match status" value="1"/>
</dbReference>
<keyword evidence="2" id="KW-0472">Membrane</keyword>
<evidence type="ECO:0000313" key="4">
    <source>
        <dbReference type="EMBL" id="EKF33046.1"/>
    </source>
</evidence>
<feature type="region of interest" description="Disordered" evidence="1">
    <location>
        <begin position="710"/>
        <end position="790"/>
    </location>
</feature>
<dbReference type="Gene3D" id="3.40.50.1820">
    <property type="entry name" value="alpha/beta hydrolase"/>
    <property type="match status" value="1"/>
</dbReference>
<feature type="transmembrane region" description="Helical" evidence="2">
    <location>
        <begin position="359"/>
        <end position="380"/>
    </location>
</feature>
<evidence type="ECO:0000256" key="2">
    <source>
        <dbReference type="SAM" id="Phobius"/>
    </source>
</evidence>
<feature type="transmembrane region" description="Helical" evidence="2">
    <location>
        <begin position="82"/>
        <end position="101"/>
    </location>
</feature>
<dbReference type="AlphaFoldDB" id="K2NDP8"/>
<dbReference type="InterPro" id="IPR002921">
    <property type="entry name" value="Fungal_lipase-type"/>
</dbReference>
<organism evidence="4 5">
    <name type="scientific">Trypanosoma cruzi marinkellei</name>
    <dbReference type="NCBI Taxonomy" id="85056"/>
    <lineage>
        <taxon>Eukaryota</taxon>
        <taxon>Discoba</taxon>
        <taxon>Euglenozoa</taxon>
        <taxon>Kinetoplastea</taxon>
        <taxon>Metakinetoplastina</taxon>
        <taxon>Trypanosomatida</taxon>
        <taxon>Trypanosomatidae</taxon>
        <taxon>Trypanosoma</taxon>
        <taxon>Schizotrypanum</taxon>
    </lineage>
</organism>
<comment type="caution">
    <text evidence="4">The sequence shown here is derived from an EMBL/GenBank/DDBJ whole genome shotgun (WGS) entry which is preliminary data.</text>
</comment>
<dbReference type="EMBL" id="AHKC01009452">
    <property type="protein sequence ID" value="EKF33046.1"/>
    <property type="molecule type" value="Genomic_DNA"/>
</dbReference>
<dbReference type="Proteomes" id="UP000007350">
    <property type="component" value="Unassembled WGS sequence"/>
</dbReference>
<dbReference type="PANTHER" id="PTHR45856:SF11">
    <property type="entry name" value="FUNGAL LIPASE-LIKE DOMAIN-CONTAINING PROTEIN"/>
    <property type="match status" value="1"/>
</dbReference>
<keyword evidence="2" id="KW-1133">Transmembrane helix</keyword>
<feature type="compositionally biased region" description="Basic and acidic residues" evidence="1">
    <location>
        <begin position="770"/>
        <end position="782"/>
    </location>
</feature>
<accession>K2NDP8</accession>
<evidence type="ECO:0000313" key="5">
    <source>
        <dbReference type="Proteomes" id="UP000007350"/>
    </source>
</evidence>
<dbReference type="InterPro" id="IPR051218">
    <property type="entry name" value="Sec_MonoDiacylglyc_Lipase"/>
</dbReference>
<sequence>MEAVGEGNPHALAESLLAHEISPDALQQTVRPEVNPPAGREEVSGGDGNQIFFSAALASKKTPGRLVAELQIETLSTTCARIFLYSWYFMLLFALFLQSMVSLQWEMTNICGATQESLYKLDKWSSPCVQSRAQRSDAINWSEFAVGGRWHNVPVEILQGSTTGEEEITGSVGNDTIIPNDFGLRRQRTLRWVGDGQGMLLDLKLNRFVRVILSMASPQDQLPEGLNWEKYPLMIALEESPLPPDDNESSSSDIQTKKSVFFYNTSTLCYRSIPRCSSVVLPQTVAVATNESRITLTIFGVDEALANVSAASAVGIFFQRAEYTMGTIVCRYVFLFFSILHLIRFIYRKRYSRTLYEQYWVMFLHLALYLYLDPVFVAGIYETQGASVYHFFEFHVPTYFAALLSCFIYALITASMSWTISSEEKARYRSLSESEALRETAGPCAVFAPSPTLGTAGLAVGMPPVLTTSLQEEEERYPSPGEISGRASFSGLSEVRPIEVVDGTIPLWAKFSMANYLLAVFLLDLAQSYVGGWDWGTDMTCMSFSCLYIRYTLYSLMLIFIIVCCVLLVQLHHSLGRRPYLETRPQQLACRVFIFVFTTALIYFVVQVILIAFLYPQIIGIVAYQPFTQLSPVIVSTFFVNHITFVYTTTVASRRVPIRPENPHWRRVFWSSEWYRWLDLHGGILYIFHNERQERYFNWVQNRGKKSTAPFCEANGPAVKKKRSTREEVGEEANTGAAMLESEGKTCEQTAAVAENKDGDLSSESSDSGASDKDSDYVDSRTEGPYPLRTPRARGGVVEFLEKAERHLIDRPAILIDHLEGALVDPLQSLFLRRRGRTPFFNLETAIDCLNLSWEAYVATERQGETEKVSDVVEFVDEPGAGPSRRSGHCGDSCCPLLGGGAPDIITDSNCDDDDEEEEDELHLDNSDHCDGHYSRDSGRGDSKQAESLAVITGEKSSPNSRMSTEQYGYKQLAVVEVREVQVVITVMDTTLPCHRHKHPRLVIAFRGTDNFSNAREDLRFRRRVWREVDPLRQWGIRQSAKVHTGFLRMWVSLKETVLRTVKSYLSEHPTEVYSIFCTGHSLGGALASLCAYSLRRMLRLMNYPLLEVTVYTFGQPALGNKAFQKAYNKAVPRTFRVVNESDAVSLFTVLGGCHVGIEVDIDRHGNYICKPMFIERWFRPTQGRGFAVANHTLFSYAQSLNAVATRNSGGSCKVRCLEPYVCAKGAVPDDTEPHLVTPSLPSSSPA</sequence>
<feature type="transmembrane region" description="Helical" evidence="2">
    <location>
        <begin position="400"/>
        <end position="420"/>
    </location>
</feature>
<feature type="region of interest" description="Disordered" evidence="1">
    <location>
        <begin position="906"/>
        <end position="964"/>
    </location>
</feature>
<reference evidence="4 5" key="1">
    <citation type="journal article" date="2012" name="BMC Genomics">
        <title>Comparative genomic analysis of human infective Trypanosoma cruzi lineages with the bat-restricted subspecies T. cruzi marinkellei.</title>
        <authorList>
            <person name="Franzen O."/>
            <person name="Talavera-Lopez C."/>
            <person name="Ochaya S."/>
            <person name="Butler C.E."/>
            <person name="Messenger L.A."/>
            <person name="Lewis M.D."/>
            <person name="Llewellyn M.S."/>
            <person name="Marinkelle C.J."/>
            <person name="Tyler K.M."/>
            <person name="Miles M.A."/>
            <person name="Andersson B."/>
        </authorList>
    </citation>
    <scope>NUCLEOTIDE SEQUENCE [LARGE SCALE GENOMIC DNA]</scope>
    <source>
        <strain evidence="4 5">B7</strain>
    </source>
</reference>
<evidence type="ECO:0000256" key="1">
    <source>
        <dbReference type="SAM" id="MobiDB-lite"/>
    </source>
</evidence>
<dbReference type="Pfam" id="PF01764">
    <property type="entry name" value="Lipase_3"/>
    <property type="match status" value="1"/>
</dbReference>
<protein>
    <submittedName>
        <fullName evidence="4">Lipase domain protein, putative</fullName>
    </submittedName>
</protein>
<gene>
    <name evidence="4" type="ORF">MOQ_003096</name>
</gene>
<feature type="compositionally biased region" description="Polar residues" evidence="1">
    <location>
        <begin position="955"/>
        <end position="964"/>
    </location>
</feature>
<name>K2NDP8_TRYCR</name>
<feature type="transmembrane region" description="Helical" evidence="2">
    <location>
        <begin position="551"/>
        <end position="571"/>
    </location>
</feature>
<dbReference type="InterPro" id="IPR029058">
    <property type="entry name" value="AB_hydrolase_fold"/>
</dbReference>
<feature type="transmembrane region" description="Helical" evidence="2">
    <location>
        <begin position="513"/>
        <end position="531"/>
    </location>
</feature>
<feature type="compositionally biased region" description="Acidic residues" evidence="1">
    <location>
        <begin position="910"/>
        <end position="922"/>
    </location>
</feature>
<feature type="compositionally biased region" description="Basic and acidic residues" evidence="1">
    <location>
        <begin position="923"/>
        <end position="945"/>
    </location>
</feature>
<dbReference type="OrthoDB" id="345705at2759"/>
<dbReference type="GO" id="GO:0006629">
    <property type="term" value="P:lipid metabolic process"/>
    <property type="evidence" value="ECO:0007669"/>
    <property type="project" value="InterPro"/>
</dbReference>
<keyword evidence="5" id="KW-1185">Reference proteome</keyword>
<keyword evidence="2" id="KW-0812">Transmembrane</keyword>
<feature type="domain" description="Fungal lipase-type" evidence="3">
    <location>
        <begin position="1003"/>
        <end position="1146"/>
    </location>
</feature>
<evidence type="ECO:0000259" key="3">
    <source>
        <dbReference type="Pfam" id="PF01764"/>
    </source>
</evidence>
<proteinExistence type="predicted"/>
<feature type="transmembrane region" description="Helical" evidence="2">
    <location>
        <begin position="592"/>
        <end position="615"/>
    </location>
</feature>
<dbReference type="SUPFAM" id="SSF53474">
    <property type="entry name" value="alpha/beta-Hydrolases"/>
    <property type="match status" value="1"/>
</dbReference>
<feature type="transmembrane region" description="Helical" evidence="2">
    <location>
        <begin position="323"/>
        <end position="347"/>
    </location>
</feature>
<dbReference type="PANTHER" id="PTHR45856">
    <property type="entry name" value="ALPHA/BETA-HYDROLASES SUPERFAMILY PROTEIN"/>
    <property type="match status" value="1"/>
</dbReference>